<protein>
    <submittedName>
        <fullName evidence="1">Uncharacterized protein</fullName>
    </submittedName>
</protein>
<name>A0A7S2TEL3_PROMC</name>
<evidence type="ECO:0000313" key="1">
    <source>
        <dbReference type="EMBL" id="CAD9725601.1"/>
    </source>
</evidence>
<organism evidence="1">
    <name type="scientific">Prorocentrum micans</name>
    <name type="common">Red tide dinoflagellate</name>
    <dbReference type="NCBI Taxonomy" id="2945"/>
    <lineage>
        <taxon>Eukaryota</taxon>
        <taxon>Sar</taxon>
        <taxon>Alveolata</taxon>
        <taxon>Dinophyceae</taxon>
        <taxon>Prorocentrales</taxon>
        <taxon>Prorocentraceae</taxon>
        <taxon>Prorocentrum</taxon>
    </lineage>
</organism>
<gene>
    <name evidence="1" type="ORF">PMIC02512_LOCUS2918</name>
</gene>
<dbReference type="EMBL" id="HBHN01011117">
    <property type="protein sequence ID" value="CAD9725601.1"/>
    <property type="molecule type" value="Transcribed_RNA"/>
</dbReference>
<proteinExistence type="predicted"/>
<reference evidence="1" key="1">
    <citation type="submission" date="2021-01" db="EMBL/GenBank/DDBJ databases">
        <authorList>
            <person name="Corre E."/>
            <person name="Pelletier E."/>
            <person name="Niang G."/>
            <person name="Scheremetjew M."/>
            <person name="Finn R."/>
            <person name="Kale V."/>
            <person name="Holt S."/>
            <person name="Cochrane G."/>
            <person name="Meng A."/>
            <person name="Brown T."/>
            <person name="Cohen L."/>
        </authorList>
    </citation>
    <scope>NUCLEOTIDE SEQUENCE</scope>
    <source>
        <strain evidence="1">CCCM 845</strain>
    </source>
</reference>
<dbReference type="AlphaFoldDB" id="A0A7S2TEL3"/>
<accession>A0A7S2TEL3</accession>
<sequence>MAGFVSQKGSGSLSKGNNGFFFFFFFFKSYNLSQWFVDQSHGCANAPSALKAMQPHRGLHHPSPIGGTHDVMRISPLHPGKSVDPFLSQNGYGCCQRYVT</sequence>